<organism evidence="1 2">
    <name type="scientific">Romanomermis culicivorax</name>
    <name type="common">Nematode worm</name>
    <dbReference type="NCBI Taxonomy" id="13658"/>
    <lineage>
        <taxon>Eukaryota</taxon>
        <taxon>Metazoa</taxon>
        <taxon>Ecdysozoa</taxon>
        <taxon>Nematoda</taxon>
        <taxon>Enoplea</taxon>
        <taxon>Dorylaimia</taxon>
        <taxon>Mermithida</taxon>
        <taxon>Mermithoidea</taxon>
        <taxon>Mermithidae</taxon>
        <taxon>Romanomermis</taxon>
    </lineage>
</organism>
<evidence type="ECO:0000313" key="1">
    <source>
        <dbReference type="Proteomes" id="UP000887565"/>
    </source>
</evidence>
<name>A0A915JHP2_ROMCU</name>
<keyword evidence="1" id="KW-1185">Reference proteome</keyword>
<evidence type="ECO:0000313" key="2">
    <source>
        <dbReference type="WBParaSite" id="nRc.2.0.1.t25649-RA"/>
    </source>
</evidence>
<sequence>MERYSTGTGTKIFQRFVPEQNNALSYFAARYRGAPVVLFVLKSGADWERAKSESKKAAPRGNAQYLAAITERHVDTDAKLGWTPSWDGRQSVIERILVYSNARGVN</sequence>
<dbReference type="WBParaSite" id="nRc.2.0.1.t25649-RA">
    <property type="protein sequence ID" value="nRc.2.0.1.t25649-RA"/>
    <property type="gene ID" value="nRc.2.0.1.g25649"/>
</dbReference>
<accession>A0A915JHP2</accession>
<proteinExistence type="predicted"/>
<dbReference type="AlphaFoldDB" id="A0A915JHP2"/>
<dbReference type="Proteomes" id="UP000887565">
    <property type="component" value="Unplaced"/>
</dbReference>
<protein>
    <submittedName>
        <fullName evidence="2">Uncharacterized protein</fullName>
    </submittedName>
</protein>
<reference evidence="2" key="1">
    <citation type="submission" date="2022-11" db="UniProtKB">
        <authorList>
            <consortium name="WormBaseParasite"/>
        </authorList>
    </citation>
    <scope>IDENTIFICATION</scope>
</reference>